<evidence type="ECO:0000313" key="2">
    <source>
        <dbReference type="EMBL" id="KAJ1098093.1"/>
    </source>
</evidence>
<feature type="region of interest" description="Disordered" evidence="1">
    <location>
        <begin position="1"/>
        <end position="76"/>
    </location>
</feature>
<dbReference type="AlphaFoldDB" id="A0AAV7M4K3"/>
<reference evidence="2" key="1">
    <citation type="journal article" date="2022" name="bioRxiv">
        <title>Sequencing and chromosome-scale assembly of the giantPleurodeles waltlgenome.</title>
        <authorList>
            <person name="Brown T."/>
            <person name="Elewa A."/>
            <person name="Iarovenko S."/>
            <person name="Subramanian E."/>
            <person name="Araus A.J."/>
            <person name="Petzold A."/>
            <person name="Susuki M."/>
            <person name="Suzuki K.-i.T."/>
            <person name="Hayashi T."/>
            <person name="Toyoda A."/>
            <person name="Oliveira C."/>
            <person name="Osipova E."/>
            <person name="Leigh N.D."/>
            <person name="Simon A."/>
            <person name="Yun M.H."/>
        </authorList>
    </citation>
    <scope>NUCLEOTIDE SEQUENCE</scope>
    <source>
        <strain evidence="2">20211129_DDA</strain>
        <tissue evidence="2">Liver</tissue>
    </source>
</reference>
<evidence type="ECO:0000256" key="1">
    <source>
        <dbReference type="SAM" id="MobiDB-lite"/>
    </source>
</evidence>
<name>A0AAV7M4K3_PLEWA</name>
<comment type="caution">
    <text evidence="2">The sequence shown here is derived from an EMBL/GenBank/DDBJ whole genome shotgun (WGS) entry which is preliminary data.</text>
</comment>
<keyword evidence="3" id="KW-1185">Reference proteome</keyword>
<protein>
    <submittedName>
        <fullName evidence="2">Uncharacterized protein</fullName>
    </submittedName>
</protein>
<evidence type="ECO:0000313" key="3">
    <source>
        <dbReference type="Proteomes" id="UP001066276"/>
    </source>
</evidence>
<dbReference type="Proteomes" id="UP001066276">
    <property type="component" value="Chromosome 10"/>
</dbReference>
<organism evidence="2 3">
    <name type="scientific">Pleurodeles waltl</name>
    <name type="common">Iberian ribbed newt</name>
    <dbReference type="NCBI Taxonomy" id="8319"/>
    <lineage>
        <taxon>Eukaryota</taxon>
        <taxon>Metazoa</taxon>
        <taxon>Chordata</taxon>
        <taxon>Craniata</taxon>
        <taxon>Vertebrata</taxon>
        <taxon>Euteleostomi</taxon>
        <taxon>Amphibia</taxon>
        <taxon>Batrachia</taxon>
        <taxon>Caudata</taxon>
        <taxon>Salamandroidea</taxon>
        <taxon>Salamandridae</taxon>
        <taxon>Pleurodelinae</taxon>
        <taxon>Pleurodeles</taxon>
    </lineage>
</organism>
<proteinExistence type="predicted"/>
<sequence length="76" mass="7909">MRAQRSPGSCRGVAQSIAPAPAPNGEALKVEPDQSLRDPRGPLLRPLDSQEHQRIDVTPAKGALGTLGTAKEALGT</sequence>
<feature type="compositionally biased region" description="Basic and acidic residues" evidence="1">
    <location>
        <begin position="28"/>
        <end position="40"/>
    </location>
</feature>
<gene>
    <name evidence="2" type="ORF">NDU88_003209</name>
</gene>
<dbReference type="EMBL" id="JANPWB010000014">
    <property type="protein sequence ID" value="KAJ1098093.1"/>
    <property type="molecule type" value="Genomic_DNA"/>
</dbReference>
<accession>A0AAV7M4K3</accession>